<dbReference type="Proteomes" id="UP000308600">
    <property type="component" value="Unassembled WGS sequence"/>
</dbReference>
<sequence length="434" mass="48121">MLPFLALLFSFAIIDRINLGAARTAGMGVDLNLTVGARYSIATCLYFIPYILLQLPGNYVLRKLGVRNWLTFLVVGWGAVQVGMGFVQTWGYLTFCRFLLGAFEAGFSPALFFVISTWYRRHEVYKRLAAFYLMSVTIGGFSPILAYALSLLDGRQGLAGWRWIFIIEGVITLCLGVLCWFFVPDFPDKNQFLTAEQTAFVLKRVEEDRGDSVPDPLTWEKLWKYLGDWTLWSYGIMFMCSTLPAYALAYFISIILKGMGWSTAASLLLSAPPYGPALITSMLFSWLSDKTKHRGAFIIIQALICVVGVVLMAFAKSNSVRYFGTFLANAGNAGTIPGILAYSSNNVVSQSKKAVQSALTISFGGIGGILASTVFREQDYPRYLPGLGVTIGSQVLLILVYLATCFHFNRLNRLTREGKLSEPLEGQPGFLYTL</sequence>
<evidence type="ECO:0000313" key="2">
    <source>
        <dbReference type="Proteomes" id="UP000308600"/>
    </source>
</evidence>
<evidence type="ECO:0000313" key="1">
    <source>
        <dbReference type="EMBL" id="TFK74581.1"/>
    </source>
</evidence>
<proteinExistence type="predicted"/>
<reference evidence="1 2" key="1">
    <citation type="journal article" date="2019" name="Nat. Ecol. Evol.">
        <title>Megaphylogeny resolves global patterns of mushroom evolution.</title>
        <authorList>
            <person name="Varga T."/>
            <person name="Krizsan K."/>
            <person name="Foldi C."/>
            <person name="Dima B."/>
            <person name="Sanchez-Garcia M."/>
            <person name="Sanchez-Ramirez S."/>
            <person name="Szollosi G.J."/>
            <person name="Szarkandi J.G."/>
            <person name="Papp V."/>
            <person name="Albert L."/>
            <person name="Andreopoulos W."/>
            <person name="Angelini C."/>
            <person name="Antonin V."/>
            <person name="Barry K.W."/>
            <person name="Bougher N.L."/>
            <person name="Buchanan P."/>
            <person name="Buyck B."/>
            <person name="Bense V."/>
            <person name="Catcheside P."/>
            <person name="Chovatia M."/>
            <person name="Cooper J."/>
            <person name="Damon W."/>
            <person name="Desjardin D."/>
            <person name="Finy P."/>
            <person name="Geml J."/>
            <person name="Haridas S."/>
            <person name="Hughes K."/>
            <person name="Justo A."/>
            <person name="Karasinski D."/>
            <person name="Kautmanova I."/>
            <person name="Kiss B."/>
            <person name="Kocsube S."/>
            <person name="Kotiranta H."/>
            <person name="LaButti K.M."/>
            <person name="Lechner B.E."/>
            <person name="Liimatainen K."/>
            <person name="Lipzen A."/>
            <person name="Lukacs Z."/>
            <person name="Mihaltcheva S."/>
            <person name="Morgado L.N."/>
            <person name="Niskanen T."/>
            <person name="Noordeloos M.E."/>
            <person name="Ohm R.A."/>
            <person name="Ortiz-Santana B."/>
            <person name="Ovrebo C."/>
            <person name="Racz N."/>
            <person name="Riley R."/>
            <person name="Savchenko A."/>
            <person name="Shiryaev A."/>
            <person name="Soop K."/>
            <person name="Spirin V."/>
            <person name="Szebenyi C."/>
            <person name="Tomsovsky M."/>
            <person name="Tulloss R.E."/>
            <person name="Uehling J."/>
            <person name="Grigoriev I.V."/>
            <person name="Vagvolgyi C."/>
            <person name="Papp T."/>
            <person name="Martin F.M."/>
            <person name="Miettinen O."/>
            <person name="Hibbett D.S."/>
            <person name="Nagy L.G."/>
        </authorList>
    </citation>
    <scope>NUCLEOTIDE SEQUENCE [LARGE SCALE GENOMIC DNA]</scope>
    <source>
        <strain evidence="1 2">NL-1719</strain>
    </source>
</reference>
<gene>
    <name evidence="1" type="ORF">BDN72DRAFT_665936</name>
</gene>
<dbReference type="EMBL" id="ML208267">
    <property type="protein sequence ID" value="TFK74581.1"/>
    <property type="molecule type" value="Genomic_DNA"/>
</dbReference>
<protein>
    <submittedName>
        <fullName evidence="1">MFS general substrate transporter</fullName>
    </submittedName>
</protein>
<name>A0ACD3BAB2_9AGAR</name>
<organism evidence="1 2">
    <name type="scientific">Pluteus cervinus</name>
    <dbReference type="NCBI Taxonomy" id="181527"/>
    <lineage>
        <taxon>Eukaryota</taxon>
        <taxon>Fungi</taxon>
        <taxon>Dikarya</taxon>
        <taxon>Basidiomycota</taxon>
        <taxon>Agaricomycotina</taxon>
        <taxon>Agaricomycetes</taxon>
        <taxon>Agaricomycetidae</taxon>
        <taxon>Agaricales</taxon>
        <taxon>Pluteineae</taxon>
        <taxon>Pluteaceae</taxon>
        <taxon>Pluteus</taxon>
    </lineage>
</organism>
<accession>A0ACD3BAB2</accession>
<keyword evidence="2" id="KW-1185">Reference proteome</keyword>